<dbReference type="EMBL" id="BNDX01000011">
    <property type="protein sequence ID" value="GHI32847.1"/>
    <property type="molecule type" value="Genomic_DNA"/>
</dbReference>
<dbReference type="Gene3D" id="3.90.1150.10">
    <property type="entry name" value="Aspartate Aminotransferase, domain 1"/>
    <property type="match status" value="1"/>
</dbReference>
<dbReference type="SUPFAM" id="SSF53383">
    <property type="entry name" value="PLP-dependent transferases"/>
    <property type="match status" value="1"/>
</dbReference>
<dbReference type="Gene3D" id="3.40.640.10">
    <property type="entry name" value="Type I PLP-dependent aspartate aminotransferase-like (Major domain)"/>
    <property type="match status" value="1"/>
</dbReference>
<keyword evidence="3" id="KW-0808">Transferase</keyword>
<evidence type="ECO:0000256" key="2">
    <source>
        <dbReference type="ARBA" id="ARBA00022576"/>
    </source>
</evidence>
<dbReference type="InterPro" id="IPR015421">
    <property type="entry name" value="PyrdxlP-dep_Trfase_major"/>
</dbReference>
<protein>
    <submittedName>
        <fullName evidence="7">8-amino-3,8-dideoxy-alpha-D-manno-octulosonate transaminase</fullName>
    </submittedName>
</protein>
<evidence type="ECO:0000256" key="1">
    <source>
        <dbReference type="ARBA" id="ARBA00001933"/>
    </source>
</evidence>
<dbReference type="PANTHER" id="PTHR30244">
    <property type="entry name" value="TRANSAMINASE"/>
    <property type="match status" value="1"/>
</dbReference>
<dbReference type="Pfam" id="PF01041">
    <property type="entry name" value="DegT_DnrJ_EryC1"/>
    <property type="match status" value="1"/>
</dbReference>
<dbReference type="InterPro" id="IPR015422">
    <property type="entry name" value="PyrdxlP-dep_Trfase_small"/>
</dbReference>
<comment type="similarity">
    <text evidence="5">Belongs to the DegT/DnrJ/EryC1 family. L-glutamine:2-deoxy-scyllo-inosose/scyllo-inosose aminotransferase subfamily.</text>
</comment>
<keyword evidence="8" id="KW-1185">Reference proteome</keyword>
<evidence type="ECO:0000313" key="8">
    <source>
        <dbReference type="Proteomes" id="UP001052655"/>
    </source>
</evidence>
<dbReference type="InterPro" id="IPR015424">
    <property type="entry name" value="PyrdxlP-dep_Trfase"/>
</dbReference>
<dbReference type="InterPro" id="IPR000653">
    <property type="entry name" value="DegT/StrS_aminotransferase"/>
</dbReference>
<dbReference type="Proteomes" id="UP001052655">
    <property type="component" value="Unassembled WGS sequence"/>
</dbReference>
<evidence type="ECO:0000256" key="4">
    <source>
        <dbReference type="ARBA" id="ARBA00022898"/>
    </source>
</evidence>
<evidence type="ECO:0000313" key="7">
    <source>
        <dbReference type="EMBL" id="GHI32847.1"/>
    </source>
</evidence>
<dbReference type="CDD" id="cd00616">
    <property type="entry name" value="AHBA_syn"/>
    <property type="match status" value="1"/>
</dbReference>
<reference evidence="7" key="1">
    <citation type="submission" date="2024-05" db="EMBL/GenBank/DDBJ databases">
        <title>Whole genome shotgun sequence of Streptomyces daghestanicus NBRC 12762.</title>
        <authorList>
            <person name="Komaki H."/>
            <person name="Tamura T."/>
        </authorList>
    </citation>
    <scope>NUCLEOTIDE SEQUENCE</scope>
    <source>
        <strain evidence="7">NBRC 12762</strain>
    </source>
</reference>
<evidence type="ECO:0000256" key="5">
    <source>
        <dbReference type="ARBA" id="ARBA00038398"/>
    </source>
</evidence>
<comment type="caution">
    <text evidence="7">The sequence shown here is derived from an EMBL/GenBank/DDBJ whole genome shotgun (WGS) entry which is preliminary data.</text>
</comment>
<accession>A0ABQ3Q6F0</accession>
<evidence type="ECO:0000256" key="6">
    <source>
        <dbReference type="RuleBase" id="RU004508"/>
    </source>
</evidence>
<sequence>MEMPGPGYAFFGPEERANVEEVLDHWERTRHAYGRPEPASFVHRFEALAGEVFGARHAVTTNSGTSALLAALVAAGIGAGDEVIVPGYTFVASIASVAHLGAVPVLAEIDESLTLDPADVERRITPRTRAVMAVHMLGAPCDLTALRRVTERHGLLLVEDVAQACGGTYEGRALGTFGALGAFSLNPYKVLTSGDGGFVLTDDPGLHRRAAAFKDHGRYPADGPAGDPLFGLNLRMPELSAAVACAQLAKLDSVLRRTRAVKRRLAAAIPAREGVRRRTLHDAAGECGTLLVHLFDRAGDARAVASALGTTTLRDSGQHYYGNMRQLTAPGGRYAGPALRPGALPRTDDCLARAVALSVGVSDRHLGAGFGTTVHASDTEIDWVAERFTKAVRGVLG</sequence>
<gene>
    <name evidence="7" type="primary">kdnA</name>
    <name evidence="7" type="ORF">Sdagh_45770</name>
</gene>
<keyword evidence="4 6" id="KW-0663">Pyridoxal phosphate</keyword>
<comment type="cofactor">
    <cofactor evidence="1">
        <name>pyridoxal 5'-phosphate</name>
        <dbReference type="ChEBI" id="CHEBI:597326"/>
    </cofactor>
</comment>
<name>A0ABQ3Q6F0_9ACTN</name>
<evidence type="ECO:0000256" key="3">
    <source>
        <dbReference type="ARBA" id="ARBA00022679"/>
    </source>
</evidence>
<dbReference type="PANTHER" id="PTHR30244:SF34">
    <property type="entry name" value="DTDP-4-AMINO-4,6-DIDEOXYGALACTOSE TRANSAMINASE"/>
    <property type="match status" value="1"/>
</dbReference>
<proteinExistence type="inferred from homology"/>
<keyword evidence="2" id="KW-0032">Aminotransferase</keyword>
<organism evidence="7 8">
    <name type="scientific">Streptomyces daghestanicus</name>
    <dbReference type="NCBI Taxonomy" id="66885"/>
    <lineage>
        <taxon>Bacteria</taxon>
        <taxon>Bacillati</taxon>
        <taxon>Actinomycetota</taxon>
        <taxon>Actinomycetes</taxon>
        <taxon>Kitasatosporales</taxon>
        <taxon>Streptomycetaceae</taxon>
        <taxon>Streptomyces</taxon>
    </lineage>
</organism>